<accession>A0AAD5C1Z5</accession>
<dbReference type="SUPFAM" id="SSF50249">
    <property type="entry name" value="Nucleic acid-binding proteins"/>
    <property type="match status" value="2"/>
</dbReference>
<protein>
    <recommendedName>
        <fullName evidence="2">Replication factor A C-terminal domain-containing protein</fullName>
    </recommendedName>
</protein>
<keyword evidence="4" id="KW-1185">Reference proteome</keyword>
<evidence type="ECO:0000313" key="3">
    <source>
        <dbReference type="EMBL" id="KAI7733500.1"/>
    </source>
</evidence>
<comment type="caution">
    <text evidence="3">The sequence shown here is derived from an EMBL/GenBank/DDBJ whole genome shotgun (WGS) entry which is preliminary data.</text>
</comment>
<feature type="domain" description="Replication factor A C-terminal" evidence="2">
    <location>
        <begin position="251"/>
        <end position="370"/>
    </location>
</feature>
<dbReference type="Proteomes" id="UP001206925">
    <property type="component" value="Unassembled WGS sequence"/>
</dbReference>
<feature type="compositionally biased region" description="Basic and acidic residues" evidence="1">
    <location>
        <begin position="457"/>
        <end position="470"/>
    </location>
</feature>
<dbReference type="InterPro" id="IPR012340">
    <property type="entry name" value="NA-bd_OB-fold"/>
</dbReference>
<reference evidence="3" key="1">
    <citation type="submission" date="2022-06" db="EMBL/GenBank/DDBJ databases">
        <title>Uncovering the hologenomic basis of an extraordinary plant invasion.</title>
        <authorList>
            <person name="Bieker V.C."/>
            <person name="Martin M.D."/>
            <person name="Gilbert T."/>
            <person name="Hodgins K."/>
            <person name="Battlay P."/>
            <person name="Petersen B."/>
            <person name="Wilson J."/>
        </authorList>
    </citation>
    <scope>NUCLEOTIDE SEQUENCE</scope>
    <source>
        <strain evidence="3">AA19_3_7</strain>
        <tissue evidence="3">Leaf</tissue>
    </source>
</reference>
<feature type="region of interest" description="Disordered" evidence="1">
    <location>
        <begin position="457"/>
        <end position="510"/>
    </location>
</feature>
<dbReference type="CDD" id="cd04481">
    <property type="entry name" value="RPA1_DBD_B_like"/>
    <property type="match status" value="1"/>
</dbReference>
<dbReference type="PANTHER" id="PTHR47165">
    <property type="entry name" value="OS03G0429900 PROTEIN"/>
    <property type="match status" value="1"/>
</dbReference>
<gene>
    <name evidence="3" type="ORF">M8C21_023798</name>
</gene>
<dbReference type="Gene3D" id="2.40.50.140">
    <property type="entry name" value="Nucleic acid-binding proteins"/>
    <property type="match status" value="2"/>
</dbReference>
<dbReference type="Pfam" id="PF08646">
    <property type="entry name" value="Rep_fac-A_C"/>
    <property type="match status" value="1"/>
</dbReference>
<name>A0AAD5C1Z5_AMBAR</name>
<organism evidence="3 4">
    <name type="scientific">Ambrosia artemisiifolia</name>
    <name type="common">Common ragweed</name>
    <dbReference type="NCBI Taxonomy" id="4212"/>
    <lineage>
        <taxon>Eukaryota</taxon>
        <taxon>Viridiplantae</taxon>
        <taxon>Streptophyta</taxon>
        <taxon>Embryophyta</taxon>
        <taxon>Tracheophyta</taxon>
        <taxon>Spermatophyta</taxon>
        <taxon>Magnoliopsida</taxon>
        <taxon>eudicotyledons</taxon>
        <taxon>Gunneridae</taxon>
        <taxon>Pentapetalae</taxon>
        <taxon>asterids</taxon>
        <taxon>campanulids</taxon>
        <taxon>Asterales</taxon>
        <taxon>Asteraceae</taxon>
        <taxon>Asteroideae</taxon>
        <taxon>Heliantheae alliance</taxon>
        <taxon>Heliantheae</taxon>
        <taxon>Ambrosia</taxon>
    </lineage>
</organism>
<evidence type="ECO:0000259" key="2">
    <source>
        <dbReference type="Pfam" id="PF08646"/>
    </source>
</evidence>
<dbReference type="InterPro" id="IPR013955">
    <property type="entry name" value="Rep_factor-A_C"/>
</dbReference>
<proteinExistence type="predicted"/>
<dbReference type="EMBL" id="JAMZMK010009968">
    <property type="protein sequence ID" value="KAI7733500.1"/>
    <property type="molecule type" value="Genomic_DNA"/>
</dbReference>
<evidence type="ECO:0000313" key="4">
    <source>
        <dbReference type="Proteomes" id="UP001206925"/>
    </source>
</evidence>
<dbReference type="PANTHER" id="PTHR47165:SF4">
    <property type="entry name" value="OS03G0429900 PROTEIN"/>
    <property type="match status" value="1"/>
</dbReference>
<sequence length="510" mass="58115">MATNAIVFVKDVKARKRNTSLRVRVANLWRKKMNGAENKTYRLDMILMDEMMSLNDKTTIIKCKNWEGPKFAFNFLCFKTLNQKTMKCNTKTDFIGYVKVCYNLDFVDKKNGMKAPIIKFKLRNLEGIKIDGSLWEDKAIALSSFMSNPDRDPHVFLLVQFASVNNYQGKMSVTSSYEASRVFINEDIEELRTFKQQYLAKFVDKESSESSNSTVGSYMISNVEDQFLNNYRFIITASISTIRMETKVIIVGKISEIGTDLQWYYKGCNYCRAKVEKKFVSYEKDDGTVGGKEVFKCSSLRYRITLKVDDGCGSITMTLFDYEACKIFGKSASYFVQQEEEMINNNESPPSYPKKFDEIVGQKYAFLINVTPYNISNPDSQYGISMLTKEEGLLESICKKWNVEEVKARFLVNGPAVDEVADINEDPIAQLEEVNEQDTMSSTNTDASELSRMKKIVAEDESGSSKRPVDDVYEVDGPATTSINKRKKVNAKEGGSMNNKMNLLIPKLEK</sequence>
<dbReference type="AlphaFoldDB" id="A0AAD5C1Z5"/>
<evidence type="ECO:0000256" key="1">
    <source>
        <dbReference type="SAM" id="MobiDB-lite"/>
    </source>
</evidence>